<dbReference type="GO" id="GO:0008168">
    <property type="term" value="F:methyltransferase activity"/>
    <property type="evidence" value="ECO:0007669"/>
    <property type="project" value="UniProtKB-KW"/>
</dbReference>
<comment type="caution">
    <text evidence="3">The sequence shown here is derived from an EMBL/GenBank/DDBJ whole genome shotgun (WGS) entry which is preliminary data.</text>
</comment>
<dbReference type="SUPFAM" id="SSF53335">
    <property type="entry name" value="S-adenosyl-L-methionine-dependent methyltransferases"/>
    <property type="match status" value="1"/>
</dbReference>
<gene>
    <name evidence="3" type="ORF">ENN26_06865</name>
</gene>
<protein>
    <recommendedName>
        <fullName evidence="4">DNA cytosine methyltransferase</fullName>
    </recommendedName>
</protein>
<proteinExistence type="predicted"/>
<accession>A0A7C1GSD3</accession>
<dbReference type="InterPro" id="IPR001525">
    <property type="entry name" value="C5_MeTfrase"/>
</dbReference>
<dbReference type="GO" id="GO:0032259">
    <property type="term" value="P:methylation"/>
    <property type="evidence" value="ECO:0007669"/>
    <property type="project" value="UniProtKB-KW"/>
</dbReference>
<dbReference type="Pfam" id="PF00145">
    <property type="entry name" value="DNA_methylase"/>
    <property type="match status" value="1"/>
</dbReference>
<organism evidence="3">
    <name type="scientific">Thermofilum adornatum</name>
    <dbReference type="NCBI Taxonomy" id="1365176"/>
    <lineage>
        <taxon>Archaea</taxon>
        <taxon>Thermoproteota</taxon>
        <taxon>Thermoprotei</taxon>
        <taxon>Thermofilales</taxon>
        <taxon>Thermofilaceae</taxon>
        <taxon>Thermofilum</taxon>
    </lineage>
</organism>
<dbReference type="Gene3D" id="3.90.120.10">
    <property type="entry name" value="DNA Methylase, subunit A, domain 2"/>
    <property type="match status" value="1"/>
</dbReference>
<dbReference type="InterPro" id="IPR029063">
    <property type="entry name" value="SAM-dependent_MTases_sf"/>
</dbReference>
<name>A0A7C1GSD3_9CREN</name>
<evidence type="ECO:0000256" key="1">
    <source>
        <dbReference type="ARBA" id="ARBA00022603"/>
    </source>
</evidence>
<dbReference type="AlphaFoldDB" id="A0A7C1GSD3"/>
<evidence type="ECO:0000313" key="3">
    <source>
        <dbReference type="EMBL" id="HDP15473.1"/>
    </source>
</evidence>
<reference evidence="3" key="1">
    <citation type="journal article" date="2020" name="mSystems">
        <title>Genome- and Community-Level Interaction Insights into Carbon Utilization and Element Cycling Functions of Hydrothermarchaeota in Hydrothermal Sediment.</title>
        <authorList>
            <person name="Zhou Z."/>
            <person name="Liu Y."/>
            <person name="Xu W."/>
            <person name="Pan J."/>
            <person name="Luo Z.H."/>
            <person name="Li M."/>
        </authorList>
    </citation>
    <scope>NUCLEOTIDE SEQUENCE [LARGE SCALE GENOMIC DNA]</scope>
    <source>
        <strain evidence="3">SpSt-116</strain>
    </source>
</reference>
<keyword evidence="1" id="KW-0489">Methyltransferase</keyword>
<dbReference type="EMBL" id="DSAY01000123">
    <property type="protein sequence ID" value="HDP15473.1"/>
    <property type="molecule type" value="Genomic_DNA"/>
</dbReference>
<evidence type="ECO:0008006" key="4">
    <source>
        <dbReference type="Google" id="ProtNLM"/>
    </source>
</evidence>
<evidence type="ECO:0000256" key="2">
    <source>
        <dbReference type="ARBA" id="ARBA00022679"/>
    </source>
</evidence>
<keyword evidence="2" id="KW-0808">Transferase</keyword>
<sequence>MYRRLSIKEALRIQGFPDWWSFPVGTSRTAMYKLIGEAVPPILAYKIACSLAIQMGWEWYPPTYSDFMLPYFKRTFPELLTVTQR</sequence>